<sequence length="157" mass="18494">MNNFHKAYYDHLVAIHNRLRYELRHCLHTLPNCSQQSSLRSTLHKVLQFSSHLQGHHDLEEAIIFPAFAKVTDISHWSHSHEELHSTLDKVRMLARDGLDQKVEDFTENKSKLVEELQNLSDIVLPHLTDEEVLSHPSETIKLWPTEKDMRRAFPWM</sequence>
<dbReference type="Gene3D" id="1.20.120.520">
    <property type="entry name" value="nmb1532 protein domain like"/>
    <property type="match status" value="1"/>
</dbReference>
<dbReference type="Pfam" id="PF01814">
    <property type="entry name" value="Hemerythrin"/>
    <property type="match status" value="1"/>
</dbReference>
<reference evidence="3" key="1">
    <citation type="journal article" date="2020" name="Fungal Divers.">
        <title>Resolving the Mortierellaceae phylogeny through synthesis of multi-gene phylogenetics and phylogenomics.</title>
        <authorList>
            <person name="Vandepol N."/>
            <person name="Liber J."/>
            <person name="Desiro A."/>
            <person name="Na H."/>
            <person name="Kennedy M."/>
            <person name="Barry K."/>
            <person name="Grigoriev I.V."/>
            <person name="Miller A.N."/>
            <person name="O'Donnell K."/>
            <person name="Stajich J.E."/>
            <person name="Bonito G."/>
        </authorList>
    </citation>
    <scope>NUCLEOTIDE SEQUENCE</scope>
    <source>
        <strain evidence="3">KOD1015</strain>
    </source>
</reference>
<comment type="caution">
    <text evidence="3">The sequence shown here is derived from an EMBL/GenBank/DDBJ whole genome shotgun (WGS) entry which is preliminary data.</text>
</comment>
<organism evidence="3 4">
    <name type="scientific">Lunasporangiospora selenospora</name>
    <dbReference type="NCBI Taxonomy" id="979761"/>
    <lineage>
        <taxon>Eukaryota</taxon>
        <taxon>Fungi</taxon>
        <taxon>Fungi incertae sedis</taxon>
        <taxon>Mucoromycota</taxon>
        <taxon>Mortierellomycotina</taxon>
        <taxon>Mortierellomycetes</taxon>
        <taxon>Mortierellales</taxon>
        <taxon>Mortierellaceae</taxon>
        <taxon>Lunasporangiospora</taxon>
    </lineage>
</organism>
<dbReference type="InterPro" id="IPR053206">
    <property type="entry name" value="Dimeric_xanthone_biosynth"/>
</dbReference>
<dbReference type="PANTHER" id="PTHR38048:SF1">
    <property type="entry name" value="HEMERYTHRIN-LIKE DOMAIN-CONTAINING PROTEIN"/>
    <property type="match status" value="1"/>
</dbReference>
<protein>
    <recommendedName>
        <fullName evidence="2">Hemerythrin-like domain-containing protein</fullName>
    </recommendedName>
</protein>
<feature type="domain" description="Hemerythrin-like" evidence="2">
    <location>
        <begin position="9"/>
        <end position="132"/>
    </location>
</feature>
<evidence type="ECO:0000313" key="4">
    <source>
        <dbReference type="Proteomes" id="UP000780801"/>
    </source>
</evidence>
<dbReference type="OrthoDB" id="58416at2759"/>
<keyword evidence="1" id="KW-0175">Coiled coil</keyword>
<dbReference type="AlphaFoldDB" id="A0A9P6FY37"/>
<evidence type="ECO:0000256" key="1">
    <source>
        <dbReference type="SAM" id="Coils"/>
    </source>
</evidence>
<evidence type="ECO:0000259" key="2">
    <source>
        <dbReference type="Pfam" id="PF01814"/>
    </source>
</evidence>
<gene>
    <name evidence="3" type="ORF">BGW38_008070</name>
</gene>
<evidence type="ECO:0000313" key="3">
    <source>
        <dbReference type="EMBL" id="KAF9583938.1"/>
    </source>
</evidence>
<dbReference type="EMBL" id="JAABOA010000545">
    <property type="protein sequence ID" value="KAF9583938.1"/>
    <property type="molecule type" value="Genomic_DNA"/>
</dbReference>
<proteinExistence type="predicted"/>
<name>A0A9P6FY37_9FUNG</name>
<feature type="coiled-coil region" evidence="1">
    <location>
        <begin position="96"/>
        <end position="123"/>
    </location>
</feature>
<dbReference type="InterPro" id="IPR012312">
    <property type="entry name" value="Hemerythrin-like"/>
</dbReference>
<keyword evidence="4" id="KW-1185">Reference proteome</keyword>
<dbReference type="PANTHER" id="PTHR38048">
    <property type="entry name" value="EXPRESSED PROTEIN"/>
    <property type="match status" value="1"/>
</dbReference>
<dbReference type="Proteomes" id="UP000780801">
    <property type="component" value="Unassembled WGS sequence"/>
</dbReference>
<accession>A0A9P6FY37</accession>